<proteinExistence type="predicted"/>
<evidence type="ECO:0000256" key="3">
    <source>
        <dbReference type="ARBA" id="ARBA00022737"/>
    </source>
</evidence>
<protein>
    <submittedName>
        <fullName evidence="5">Uncharacterized protein</fullName>
    </submittedName>
</protein>
<dbReference type="GO" id="GO:0005930">
    <property type="term" value="C:axoneme"/>
    <property type="evidence" value="ECO:0007669"/>
    <property type="project" value="UniProtKB-SubCell"/>
</dbReference>
<keyword evidence="2" id="KW-0433">Leucine-rich repeat</keyword>
<comment type="subcellular location">
    <subcellularLocation>
        <location evidence="1">Cytoplasm</location>
        <location evidence="1">Cytoskeleton</location>
        <location evidence="1">Cilium axoneme</location>
    </subcellularLocation>
</comment>
<sequence>MALTRGKASAGGAGGPKAGKVRKVKAKAKPGAVVTKRLVVRRSGSSKGPASQPIKGRAGQRAAAEQQGQPDHEEQEEQAVEEEQREQQPAPGAKRLCGAAAVAAAAGGRGQAAATIDALSAEALQEVFLHIGQEQQSYCREILPLVCQRFRDVLLDPSCVWENLHIDFLQKGLDLAFSELQQPGDGDGLAPPDGSNRRLLHSAVERWLKPRAAAVKRLVLSFSAQDGMHSFPKSGHGLRRIFGMVAASLQELCISQCSDIFHAKSFADLAQLQALETLAITFMAGRVNPADLAPLSGLRQLRSLTLSASRTHEEAGEQLLAGFPDSLLKLKGLTSLAISSLGVTNLPVGITKLKNLICLDVSGCPLAFLPSQLWKLSALRHLRLNGTLLMVGLTHTWEPLTKMPALESLEMRDMKAVQLPPQLTGMSSLTSLDLSDNQFDSAVGFDDGMAALASLPTLQRLRLRSCQLPSVPVQICSLTRLTHLDLSRNQLVELPPGLSAVSSLRELVAEGNCFPRIPQVLAQLPHLEDADLSFNIYMEAAASLAPLTADGGLAALRRLDLRKMLGVWKDTSMPWLQGLVEALQQRHAERGGSPGSAPVVLWD</sequence>
<comment type="caution">
    <text evidence="5">The sequence shown here is derived from an EMBL/GenBank/DDBJ whole genome shotgun (WGS) entry which is preliminary data.</text>
</comment>
<dbReference type="InterPro" id="IPR003591">
    <property type="entry name" value="Leu-rich_rpt_typical-subtyp"/>
</dbReference>
<evidence type="ECO:0000313" key="5">
    <source>
        <dbReference type="EMBL" id="KAI7835970.1"/>
    </source>
</evidence>
<name>A0AAD5H0U6_9CHLO</name>
<dbReference type="PRINTS" id="PR00019">
    <property type="entry name" value="LEURICHRPT"/>
</dbReference>
<evidence type="ECO:0000256" key="1">
    <source>
        <dbReference type="ARBA" id="ARBA00004430"/>
    </source>
</evidence>
<evidence type="ECO:0000313" key="6">
    <source>
        <dbReference type="Proteomes" id="UP001205105"/>
    </source>
</evidence>
<dbReference type="PROSITE" id="PS51450">
    <property type="entry name" value="LRR"/>
    <property type="match status" value="1"/>
</dbReference>
<keyword evidence="3" id="KW-0677">Repeat</keyword>
<dbReference type="InterPro" id="IPR050216">
    <property type="entry name" value="LRR_domain-containing"/>
</dbReference>
<organism evidence="5 6">
    <name type="scientific">Chlorella ohadii</name>
    <dbReference type="NCBI Taxonomy" id="2649997"/>
    <lineage>
        <taxon>Eukaryota</taxon>
        <taxon>Viridiplantae</taxon>
        <taxon>Chlorophyta</taxon>
        <taxon>core chlorophytes</taxon>
        <taxon>Trebouxiophyceae</taxon>
        <taxon>Chlorellales</taxon>
        <taxon>Chlorellaceae</taxon>
        <taxon>Chlorella clade</taxon>
        <taxon>Chlorella</taxon>
    </lineage>
</organism>
<feature type="compositionally biased region" description="Low complexity" evidence="4">
    <location>
        <begin position="56"/>
        <end position="69"/>
    </location>
</feature>
<dbReference type="SUPFAM" id="SSF52058">
    <property type="entry name" value="L domain-like"/>
    <property type="match status" value="1"/>
</dbReference>
<dbReference type="PANTHER" id="PTHR48051">
    <property type="match status" value="1"/>
</dbReference>
<dbReference type="PANTHER" id="PTHR48051:SF1">
    <property type="entry name" value="RAS SUPPRESSOR PROTEIN 1"/>
    <property type="match status" value="1"/>
</dbReference>
<dbReference type="InterPro" id="IPR001611">
    <property type="entry name" value="Leu-rich_rpt"/>
</dbReference>
<feature type="compositionally biased region" description="Basic residues" evidence="4">
    <location>
        <begin position="19"/>
        <end position="28"/>
    </location>
</feature>
<feature type="region of interest" description="Disordered" evidence="4">
    <location>
        <begin position="1"/>
        <end position="93"/>
    </location>
</feature>
<dbReference type="Gene3D" id="3.80.10.10">
    <property type="entry name" value="Ribonuclease Inhibitor"/>
    <property type="match status" value="1"/>
</dbReference>
<dbReference type="Proteomes" id="UP001205105">
    <property type="component" value="Unassembled WGS sequence"/>
</dbReference>
<gene>
    <name evidence="5" type="ORF">COHA_010139</name>
</gene>
<dbReference type="InterPro" id="IPR032675">
    <property type="entry name" value="LRR_dom_sf"/>
</dbReference>
<dbReference type="AlphaFoldDB" id="A0AAD5H0U6"/>
<evidence type="ECO:0000256" key="4">
    <source>
        <dbReference type="SAM" id="MobiDB-lite"/>
    </source>
</evidence>
<keyword evidence="6" id="KW-1185">Reference proteome</keyword>
<feature type="compositionally biased region" description="Acidic residues" evidence="4">
    <location>
        <begin position="73"/>
        <end position="84"/>
    </location>
</feature>
<accession>A0AAD5H0U6</accession>
<evidence type="ECO:0000256" key="2">
    <source>
        <dbReference type="ARBA" id="ARBA00022614"/>
    </source>
</evidence>
<reference evidence="5" key="1">
    <citation type="submission" date="2020-11" db="EMBL/GenBank/DDBJ databases">
        <title>Chlorella ohadii genome sequencing and assembly.</title>
        <authorList>
            <person name="Murik O."/>
            <person name="Treves H."/>
            <person name="Kedem I."/>
            <person name="Shotland Y."/>
            <person name="Kaplan A."/>
        </authorList>
    </citation>
    <scope>NUCLEOTIDE SEQUENCE</scope>
    <source>
        <strain evidence="5">1</strain>
    </source>
</reference>
<dbReference type="SMART" id="SM00369">
    <property type="entry name" value="LRR_TYP"/>
    <property type="match status" value="4"/>
</dbReference>
<dbReference type="EMBL" id="JADXDR010000212">
    <property type="protein sequence ID" value="KAI7835970.1"/>
    <property type="molecule type" value="Genomic_DNA"/>
</dbReference>
<dbReference type="Pfam" id="PF00560">
    <property type="entry name" value="LRR_1"/>
    <property type="match status" value="1"/>
</dbReference>